<evidence type="ECO:0000259" key="5">
    <source>
        <dbReference type="Pfam" id="PF04542"/>
    </source>
</evidence>
<dbReference type="Gene3D" id="1.10.1740.10">
    <property type="match status" value="1"/>
</dbReference>
<dbReference type="EMBL" id="CP120682">
    <property type="protein sequence ID" value="WKN36066.1"/>
    <property type="molecule type" value="Genomic_DNA"/>
</dbReference>
<dbReference type="InterPro" id="IPR014284">
    <property type="entry name" value="RNA_pol_sigma-70_dom"/>
</dbReference>
<gene>
    <name evidence="7" type="ORF">K4G66_27240</name>
</gene>
<dbReference type="SUPFAM" id="SSF88946">
    <property type="entry name" value="Sigma2 domain of RNA polymerase sigma factors"/>
    <property type="match status" value="1"/>
</dbReference>
<dbReference type="InterPro" id="IPR013324">
    <property type="entry name" value="RNA_pol_sigma_r3/r4-like"/>
</dbReference>
<dbReference type="PANTHER" id="PTHR43133:SF46">
    <property type="entry name" value="RNA POLYMERASE SIGMA-70 FACTOR ECF SUBFAMILY"/>
    <property type="match status" value="1"/>
</dbReference>
<reference evidence="7" key="2">
    <citation type="journal article" date="2024" name="Antonie Van Leeuwenhoek">
        <title>Roseihalotalea indica gen. nov., sp. nov., a halophilic Bacteroidetes from mesopelagic Southwest Indian Ocean with higher carbohydrate metabolic potential.</title>
        <authorList>
            <person name="Chen B."/>
            <person name="Zhang M."/>
            <person name="Lin D."/>
            <person name="Ye J."/>
            <person name="Tang K."/>
        </authorList>
    </citation>
    <scope>NUCLEOTIDE SEQUENCE</scope>
    <source>
        <strain evidence="7">TK19036</strain>
    </source>
</reference>
<dbReference type="SUPFAM" id="SSF88659">
    <property type="entry name" value="Sigma3 and sigma4 domains of RNA polymerase sigma factors"/>
    <property type="match status" value="1"/>
</dbReference>
<dbReference type="InterPro" id="IPR039425">
    <property type="entry name" value="RNA_pol_sigma-70-like"/>
</dbReference>
<evidence type="ECO:0000313" key="7">
    <source>
        <dbReference type="EMBL" id="WKN36066.1"/>
    </source>
</evidence>
<keyword evidence="2" id="KW-0805">Transcription regulation</keyword>
<dbReference type="Gene3D" id="1.10.10.10">
    <property type="entry name" value="Winged helix-like DNA-binding domain superfamily/Winged helix DNA-binding domain"/>
    <property type="match status" value="1"/>
</dbReference>
<evidence type="ECO:0000256" key="3">
    <source>
        <dbReference type="ARBA" id="ARBA00023082"/>
    </source>
</evidence>
<dbReference type="NCBIfam" id="TIGR02985">
    <property type="entry name" value="Sig70_bacteroi1"/>
    <property type="match status" value="1"/>
</dbReference>
<feature type="domain" description="RNA polymerase sigma-70 region 2" evidence="5">
    <location>
        <begin position="27"/>
        <end position="90"/>
    </location>
</feature>
<dbReference type="InterPro" id="IPR014327">
    <property type="entry name" value="RNA_pol_sigma70_bacteroid"/>
</dbReference>
<protein>
    <submittedName>
        <fullName evidence="7">RNA polymerase sigma-70 factor</fullName>
    </submittedName>
</protein>
<feature type="domain" description="RNA polymerase sigma factor 70 region 4 type 2" evidence="6">
    <location>
        <begin position="124"/>
        <end position="173"/>
    </location>
</feature>
<dbReference type="Pfam" id="PF04542">
    <property type="entry name" value="Sigma70_r2"/>
    <property type="match status" value="1"/>
</dbReference>
<dbReference type="PANTHER" id="PTHR43133">
    <property type="entry name" value="RNA POLYMERASE ECF-TYPE SIGMA FACTO"/>
    <property type="match status" value="1"/>
</dbReference>
<dbReference type="InterPro" id="IPR007627">
    <property type="entry name" value="RNA_pol_sigma70_r2"/>
</dbReference>
<name>A0AA49GLQ9_9BACT</name>
<dbReference type="InterPro" id="IPR013249">
    <property type="entry name" value="RNA_pol_sigma70_r4_t2"/>
</dbReference>
<comment type="similarity">
    <text evidence="1">Belongs to the sigma-70 factor family. ECF subfamily.</text>
</comment>
<reference evidence="7" key="1">
    <citation type="journal article" date="2023" name="Comput. Struct. Biotechnol. J.">
        <title>Discovery of a novel marine Bacteroidetes with a rich repertoire of carbohydrate-active enzymes.</title>
        <authorList>
            <person name="Chen B."/>
            <person name="Liu G."/>
            <person name="Chen Q."/>
            <person name="Wang H."/>
            <person name="Liu L."/>
            <person name="Tang K."/>
        </authorList>
    </citation>
    <scope>NUCLEOTIDE SEQUENCE</scope>
    <source>
        <strain evidence="7">TK19036</strain>
    </source>
</reference>
<proteinExistence type="inferred from homology"/>
<dbReference type="GO" id="GO:0003677">
    <property type="term" value="F:DNA binding"/>
    <property type="evidence" value="ECO:0007669"/>
    <property type="project" value="InterPro"/>
</dbReference>
<dbReference type="Pfam" id="PF08281">
    <property type="entry name" value="Sigma70_r4_2"/>
    <property type="match status" value="1"/>
</dbReference>
<dbReference type="InterPro" id="IPR036388">
    <property type="entry name" value="WH-like_DNA-bd_sf"/>
</dbReference>
<evidence type="ECO:0000256" key="1">
    <source>
        <dbReference type="ARBA" id="ARBA00010641"/>
    </source>
</evidence>
<accession>A0AA49GLQ9</accession>
<organism evidence="7">
    <name type="scientific">Roseihalotalea indica</name>
    <dbReference type="NCBI Taxonomy" id="2867963"/>
    <lineage>
        <taxon>Bacteria</taxon>
        <taxon>Pseudomonadati</taxon>
        <taxon>Bacteroidota</taxon>
        <taxon>Cytophagia</taxon>
        <taxon>Cytophagales</taxon>
        <taxon>Catalimonadaceae</taxon>
        <taxon>Roseihalotalea</taxon>
    </lineage>
</organism>
<evidence type="ECO:0000259" key="6">
    <source>
        <dbReference type="Pfam" id="PF08281"/>
    </source>
</evidence>
<sequence length="191" mass="22542">MKDLKEHSDADLWSLVEKNSHRAFDEIYRRYWQKVYSEANKVLRDPEVSSDITQEVFINLWDKRSNTTIANIPSYLYGMTRNQVFKHLRNGKIAQMHLSRINQIVSLNQTEQMVNYHQLREMYASSLSGLPERCREVFQLSRDEHLSTKEIATRLQISPKTVENQITKALKYLRAVLQAANLIVIWLIFRS</sequence>
<evidence type="ECO:0000256" key="2">
    <source>
        <dbReference type="ARBA" id="ARBA00023015"/>
    </source>
</evidence>
<dbReference type="GO" id="GO:0006352">
    <property type="term" value="P:DNA-templated transcription initiation"/>
    <property type="evidence" value="ECO:0007669"/>
    <property type="project" value="InterPro"/>
</dbReference>
<keyword evidence="4" id="KW-0804">Transcription</keyword>
<dbReference type="AlphaFoldDB" id="A0AA49GLQ9"/>
<dbReference type="InterPro" id="IPR013325">
    <property type="entry name" value="RNA_pol_sigma_r2"/>
</dbReference>
<dbReference type="GO" id="GO:0016987">
    <property type="term" value="F:sigma factor activity"/>
    <property type="evidence" value="ECO:0007669"/>
    <property type="project" value="UniProtKB-KW"/>
</dbReference>
<keyword evidence="3" id="KW-0731">Sigma factor</keyword>
<evidence type="ECO:0000256" key="4">
    <source>
        <dbReference type="ARBA" id="ARBA00023163"/>
    </source>
</evidence>
<dbReference type="NCBIfam" id="TIGR02937">
    <property type="entry name" value="sigma70-ECF"/>
    <property type="match status" value="1"/>
</dbReference>